<comment type="similarity">
    <text evidence="1">Belongs to the helicase family. RecQ subfamily.</text>
</comment>
<dbReference type="InterPro" id="IPR014001">
    <property type="entry name" value="Helicase_ATP-bd"/>
</dbReference>
<dbReference type="GO" id="GO:0043138">
    <property type="term" value="F:3'-5' DNA helicase activity"/>
    <property type="evidence" value="ECO:0007669"/>
    <property type="project" value="UniProtKB-EC"/>
</dbReference>
<keyword evidence="9" id="KW-0378">Hydrolase</keyword>
<evidence type="ECO:0000313" key="10">
    <source>
        <dbReference type="Proteomes" id="UP001063166"/>
    </source>
</evidence>
<dbReference type="SMART" id="SM00490">
    <property type="entry name" value="HELICc"/>
    <property type="match status" value="1"/>
</dbReference>
<keyword evidence="9" id="KW-0347">Helicase</keyword>
<dbReference type="PANTHER" id="PTHR13710">
    <property type="entry name" value="DNA HELICASE RECQ FAMILY MEMBER"/>
    <property type="match status" value="1"/>
</dbReference>
<gene>
    <name evidence="9" type="ORF">LshimejAT787_0207000</name>
</gene>
<keyword evidence="2" id="KW-0238">DNA-binding</keyword>
<keyword evidence="3" id="KW-0413">Isomerase</keyword>
<dbReference type="PANTHER" id="PTHR13710:SF105">
    <property type="entry name" value="ATP-DEPENDENT DNA HELICASE Q1"/>
    <property type="match status" value="1"/>
</dbReference>
<dbReference type="GO" id="GO:0000724">
    <property type="term" value="P:double-strand break repair via homologous recombination"/>
    <property type="evidence" value="ECO:0007669"/>
    <property type="project" value="TreeGrafter"/>
</dbReference>
<feature type="domain" description="Helicase C-terminal" evidence="8">
    <location>
        <begin position="178"/>
        <end position="340"/>
    </location>
</feature>
<sequence length="506" mass="57158">MPLLFNNEKITVVVTALNLIGEQLDRQVQAAGLTAVSVTAENNSKETFLKIQKGKYRIVTINPEIVLQRDGFCKKLLWSHKTFMSKIFNITFDEGHCICQWGSTFRPEYKQVGSLRFLAPGIPFYVTSATIPPSMMSTLKETLHISPSSCTVSQRSNDRHNIAFDVQKMKYPINSYEDLAFLIPKNWKEGDPPPRKFMVFFDSKREAEKACQFLRNRAPEVFKENIKWFHAGMTTFFRSEELDSFKKGELWGLGMTDVGGMGIDISDVLTVVQWRAPKDLNILMQRFGRAARDFSLQGVAILIAEPKWFLDEYGKKGSRKRKRAAKKSTNGSSRKNQTPGSSNVTPDSDGSESSDSDGDAVPARQNSQPARVDGGDEALSDIDDAIRSIESTATRKGKKQKRTTDNAMRFFINARSLRGRKRCRRFHLNRFYKNSAIPTPAPCCDRCKPKVPKVCCDLCDPDRVKAMINERDDERQPATRGSSSSKRPSLALTHSAQQLHAALHRW</sequence>
<organism evidence="9 10">
    <name type="scientific">Lyophyllum shimeji</name>
    <name type="common">Hon-shimeji</name>
    <name type="synonym">Tricholoma shimeji</name>
    <dbReference type="NCBI Taxonomy" id="47721"/>
    <lineage>
        <taxon>Eukaryota</taxon>
        <taxon>Fungi</taxon>
        <taxon>Dikarya</taxon>
        <taxon>Basidiomycota</taxon>
        <taxon>Agaricomycotina</taxon>
        <taxon>Agaricomycetes</taxon>
        <taxon>Agaricomycetidae</taxon>
        <taxon>Agaricales</taxon>
        <taxon>Tricholomatineae</taxon>
        <taxon>Lyophyllaceae</taxon>
        <taxon>Lyophyllum</taxon>
    </lineage>
</organism>
<dbReference type="InterPro" id="IPR001650">
    <property type="entry name" value="Helicase_C-like"/>
</dbReference>
<feature type="region of interest" description="Disordered" evidence="6">
    <location>
        <begin position="319"/>
        <end position="402"/>
    </location>
</feature>
<comment type="caution">
    <text evidence="9">The sequence shown here is derived from an EMBL/GenBank/DDBJ whole genome shotgun (WGS) entry which is preliminary data.</text>
</comment>
<accession>A0A9P3PFN7</accession>
<reference evidence="9" key="1">
    <citation type="submission" date="2022-07" db="EMBL/GenBank/DDBJ databases">
        <title>The genome of Lyophyllum shimeji provides insight into the initial evolution of ectomycorrhizal fungal genome.</title>
        <authorList>
            <person name="Kobayashi Y."/>
            <person name="Shibata T."/>
            <person name="Hirakawa H."/>
            <person name="Shigenobu S."/>
            <person name="Nishiyama T."/>
            <person name="Yamada A."/>
            <person name="Hasebe M."/>
            <person name="Kawaguchi M."/>
        </authorList>
    </citation>
    <scope>NUCLEOTIDE SEQUENCE</scope>
    <source>
        <strain evidence="9">AT787</strain>
    </source>
</reference>
<evidence type="ECO:0000256" key="3">
    <source>
        <dbReference type="ARBA" id="ARBA00023235"/>
    </source>
</evidence>
<dbReference type="Gene3D" id="3.40.50.300">
    <property type="entry name" value="P-loop containing nucleotide triphosphate hydrolases"/>
    <property type="match status" value="2"/>
</dbReference>
<evidence type="ECO:0000259" key="8">
    <source>
        <dbReference type="PROSITE" id="PS51194"/>
    </source>
</evidence>
<dbReference type="InterPro" id="IPR027417">
    <property type="entry name" value="P-loop_NTPase"/>
</dbReference>
<feature type="region of interest" description="Disordered" evidence="6">
    <location>
        <begin position="469"/>
        <end position="493"/>
    </location>
</feature>
<dbReference type="AlphaFoldDB" id="A0A9P3PFN7"/>
<dbReference type="GO" id="GO:0005737">
    <property type="term" value="C:cytoplasm"/>
    <property type="evidence" value="ECO:0007669"/>
    <property type="project" value="TreeGrafter"/>
</dbReference>
<evidence type="ECO:0000313" key="9">
    <source>
        <dbReference type="EMBL" id="GLB35135.1"/>
    </source>
</evidence>
<evidence type="ECO:0000256" key="4">
    <source>
        <dbReference type="ARBA" id="ARBA00034617"/>
    </source>
</evidence>
<dbReference type="GO" id="GO:0009378">
    <property type="term" value="F:four-way junction helicase activity"/>
    <property type="evidence" value="ECO:0007669"/>
    <property type="project" value="TreeGrafter"/>
</dbReference>
<dbReference type="GO" id="GO:0003677">
    <property type="term" value="F:DNA binding"/>
    <property type="evidence" value="ECO:0007669"/>
    <property type="project" value="UniProtKB-KW"/>
</dbReference>
<dbReference type="EMBL" id="BRPK01000002">
    <property type="protein sequence ID" value="GLB35135.1"/>
    <property type="molecule type" value="Genomic_DNA"/>
</dbReference>
<keyword evidence="9" id="KW-0067">ATP-binding</keyword>
<dbReference type="PROSITE" id="PS51192">
    <property type="entry name" value="HELICASE_ATP_BIND_1"/>
    <property type="match status" value="1"/>
</dbReference>
<feature type="compositionally biased region" description="Acidic residues" evidence="6">
    <location>
        <begin position="349"/>
        <end position="358"/>
    </location>
</feature>
<evidence type="ECO:0000259" key="7">
    <source>
        <dbReference type="PROSITE" id="PS51192"/>
    </source>
</evidence>
<dbReference type="SUPFAM" id="SSF52540">
    <property type="entry name" value="P-loop containing nucleoside triphosphate hydrolases"/>
    <property type="match status" value="1"/>
</dbReference>
<evidence type="ECO:0000256" key="1">
    <source>
        <dbReference type="ARBA" id="ARBA00005446"/>
    </source>
</evidence>
<dbReference type="EC" id="5.6.2.4" evidence="5"/>
<evidence type="ECO:0000256" key="5">
    <source>
        <dbReference type="ARBA" id="ARBA00034808"/>
    </source>
</evidence>
<keyword evidence="9" id="KW-0547">Nucleotide-binding</keyword>
<dbReference type="PROSITE" id="PS51194">
    <property type="entry name" value="HELICASE_CTER"/>
    <property type="match status" value="1"/>
</dbReference>
<protein>
    <recommendedName>
        <fullName evidence="5">DNA 3'-5' helicase</fullName>
        <ecNumber evidence="5">5.6.2.4</ecNumber>
    </recommendedName>
</protein>
<name>A0A9P3PFN7_LYOSH</name>
<evidence type="ECO:0000256" key="2">
    <source>
        <dbReference type="ARBA" id="ARBA00023125"/>
    </source>
</evidence>
<proteinExistence type="inferred from homology"/>
<comment type="catalytic activity">
    <reaction evidence="4">
        <text>Couples ATP hydrolysis with the unwinding of duplex DNA by translocating in the 3'-5' direction.</text>
        <dbReference type="EC" id="5.6.2.4"/>
    </reaction>
</comment>
<dbReference type="OrthoDB" id="10261556at2759"/>
<evidence type="ECO:0000256" key="6">
    <source>
        <dbReference type="SAM" id="MobiDB-lite"/>
    </source>
</evidence>
<dbReference type="Pfam" id="PF00271">
    <property type="entry name" value="Helicase_C"/>
    <property type="match status" value="1"/>
</dbReference>
<feature type="compositionally biased region" description="Polar residues" evidence="6">
    <location>
        <begin position="329"/>
        <end position="346"/>
    </location>
</feature>
<feature type="domain" description="Helicase ATP-binding" evidence="7">
    <location>
        <begin position="1"/>
        <end position="149"/>
    </location>
</feature>
<dbReference type="Proteomes" id="UP001063166">
    <property type="component" value="Unassembled WGS sequence"/>
</dbReference>
<keyword evidence="10" id="KW-1185">Reference proteome</keyword>
<dbReference type="GO" id="GO:0005694">
    <property type="term" value="C:chromosome"/>
    <property type="evidence" value="ECO:0007669"/>
    <property type="project" value="TreeGrafter"/>
</dbReference>
<feature type="compositionally biased region" description="Polar residues" evidence="6">
    <location>
        <begin position="479"/>
        <end position="493"/>
    </location>
</feature>